<dbReference type="InterPro" id="IPR013216">
    <property type="entry name" value="Methyltransf_11"/>
</dbReference>
<dbReference type="InterPro" id="IPR029063">
    <property type="entry name" value="SAM-dependent_MTases_sf"/>
</dbReference>
<evidence type="ECO:0000256" key="1">
    <source>
        <dbReference type="ARBA" id="ARBA00022603"/>
    </source>
</evidence>
<comment type="catalytic activity">
    <reaction evidence="5">
        <text>a 3-(all-trans-polyprenyl)benzene-1,2-diol + S-adenosyl-L-methionine = a 2-methoxy-6-(all-trans-polyprenyl)phenol + S-adenosyl-L-homocysteine + H(+)</text>
        <dbReference type="Rhea" id="RHEA:31411"/>
        <dbReference type="Rhea" id="RHEA-COMP:9550"/>
        <dbReference type="Rhea" id="RHEA-COMP:9551"/>
        <dbReference type="ChEBI" id="CHEBI:15378"/>
        <dbReference type="ChEBI" id="CHEBI:57856"/>
        <dbReference type="ChEBI" id="CHEBI:59789"/>
        <dbReference type="ChEBI" id="CHEBI:62729"/>
        <dbReference type="ChEBI" id="CHEBI:62731"/>
        <dbReference type="EC" id="2.1.1.222"/>
    </reaction>
</comment>
<evidence type="ECO:0000256" key="3">
    <source>
        <dbReference type="ARBA" id="ARBA00022688"/>
    </source>
</evidence>
<dbReference type="PANTHER" id="PTHR43464:SF19">
    <property type="entry name" value="UBIQUINONE BIOSYNTHESIS O-METHYLTRANSFERASE, MITOCHONDRIAL"/>
    <property type="match status" value="1"/>
</dbReference>
<keyword evidence="1 5" id="KW-0489">Methyltransferase</keyword>
<dbReference type="RefSeq" id="WP_251262311.1">
    <property type="nucleotide sequence ID" value="NZ_JAMQGP010000007.1"/>
</dbReference>
<organism evidence="7 8">
    <name type="scientific">Echinimonas agarilytica</name>
    <dbReference type="NCBI Taxonomy" id="1215918"/>
    <lineage>
        <taxon>Bacteria</taxon>
        <taxon>Pseudomonadati</taxon>
        <taxon>Pseudomonadota</taxon>
        <taxon>Gammaproteobacteria</taxon>
        <taxon>Alteromonadales</taxon>
        <taxon>Echinimonadaceae</taxon>
        <taxon>Echinimonas</taxon>
    </lineage>
</organism>
<feature type="binding site" evidence="5">
    <location>
        <position position="56"/>
    </location>
    <ligand>
        <name>S-adenosyl-L-methionine</name>
        <dbReference type="ChEBI" id="CHEBI:59789"/>
    </ligand>
</feature>
<name>A0AA41W937_9GAMM</name>
<dbReference type="Gene3D" id="3.40.50.150">
    <property type="entry name" value="Vaccinia Virus protein VP39"/>
    <property type="match status" value="1"/>
</dbReference>
<evidence type="ECO:0000313" key="8">
    <source>
        <dbReference type="Proteomes" id="UP001165393"/>
    </source>
</evidence>
<evidence type="ECO:0000259" key="6">
    <source>
        <dbReference type="Pfam" id="PF08241"/>
    </source>
</evidence>
<dbReference type="NCBIfam" id="TIGR01983">
    <property type="entry name" value="UbiG"/>
    <property type="match status" value="1"/>
</dbReference>
<gene>
    <name evidence="5 7" type="primary">ubiG</name>
    <name evidence="7" type="ORF">NAF29_14365</name>
</gene>
<accession>A0AA41W937</accession>
<dbReference type="AlphaFoldDB" id="A0AA41W937"/>
<evidence type="ECO:0000313" key="7">
    <source>
        <dbReference type="EMBL" id="MCM2680837.1"/>
    </source>
</evidence>
<evidence type="ECO:0000256" key="2">
    <source>
        <dbReference type="ARBA" id="ARBA00022679"/>
    </source>
</evidence>
<dbReference type="EC" id="2.1.1.222" evidence="5"/>
<keyword evidence="4 5" id="KW-0949">S-adenosyl-L-methionine</keyword>
<evidence type="ECO:0000256" key="5">
    <source>
        <dbReference type="HAMAP-Rule" id="MF_00472"/>
    </source>
</evidence>
<dbReference type="Proteomes" id="UP001165393">
    <property type="component" value="Unassembled WGS sequence"/>
</dbReference>
<dbReference type="GO" id="GO:0061542">
    <property type="term" value="F:3-demethylubiquinol 3-O-methyltransferase activity"/>
    <property type="evidence" value="ECO:0007669"/>
    <property type="project" value="UniProtKB-UniRule"/>
</dbReference>
<keyword evidence="8" id="KW-1185">Reference proteome</keyword>
<feature type="binding site" evidence="5">
    <location>
        <position position="121"/>
    </location>
    <ligand>
        <name>S-adenosyl-L-methionine</name>
        <dbReference type="ChEBI" id="CHEBI:59789"/>
    </ligand>
</feature>
<dbReference type="FunFam" id="3.40.50.150:FF:000028">
    <property type="entry name" value="Ubiquinone biosynthesis O-methyltransferase"/>
    <property type="match status" value="1"/>
</dbReference>
<feature type="binding site" evidence="5">
    <location>
        <position position="36"/>
    </location>
    <ligand>
        <name>S-adenosyl-L-methionine</name>
        <dbReference type="ChEBI" id="CHEBI:59789"/>
    </ligand>
</feature>
<dbReference type="EC" id="2.1.1.64" evidence="5"/>
<dbReference type="EMBL" id="JAMQGP010000007">
    <property type="protein sequence ID" value="MCM2680837.1"/>
    <property type="molecule type" value="Genomic_DNA"/>
</dbReference>
<proteinExistence type="inferred from homology"/>
<comment type="pathway">
    <text evidence="5">Cofactor biosynthesis; ubiquinone biosynthesis.</text>
</comment>
<dbReference type="GO" id="GO:0032259">
    <property type="term" value="P:methylation"/>
    <property type="evidence" value="ECO:0007669"/>
    <property type="project" value="UniProtKB-KW"/>
</dbReference>
<keyword evidence="3 5" id="KW-0831">Ubiquinone biosynthesis</keyword>
<evidence type="ECO:0000256" key="4">
    <source>
        <dbReference type="ARBA" id="ARBA00022691"/>
    </source>
</evidence>
<sequence>MSNVDLDEIAKFEALAATWWDPQGQSRPLHQINPLRTDFIQHNVGGLAGKQVADIGCGGGLLAESMAMAGANVTAIDMAEASIQVAKLHALESKLNIDYQQVTAEKLVANQAESFDVVTCMEMIEHVPDPASVIHACADLLKPGGWLILSTLNRTFKSRMLAIVAAENILKWLPKGTHDYDKFLKPSELLQYTDEKALQPKQMKGFRYNPIKDSFSIGNDVDVNYIVACYKPENVSNA</sequence>
<dbReference type="SUPFAM" id="SSF53335">
    <property type="entry name" value="S-adenosyl-L-methionine-dependent methyltransferases"/>
    <property type="match status" value="1"/>
</dbReference>
<comment type="function">
    <text evidence="5">O-methyltransferase that catalyzes the 2 O-methylation steps in the ubiquinone biosynthetic pathway.</text>
</comment>
<comment type="caution">
    <text evidence="7">The sequence shown here is derived from an EMBL/GenBank/DDBJ whole genome shotgun (WGS) entry which is preliminary data.</text>
</comment>
<dbReference type="GO" id="GO:0010420">
    <property type="term" value="F:polyprenyldihydroxybenzoate methyltransferase activity"/>
    <property type="evidence" value="ECO:0007669"/>
    <property type="project" value="InterPro"/>
</dbReference>
<feature type="binding site" evidence="5">
    <location>
        <position position="77"/>
    </location>
    <ligand>
        <name>S-adenosyl-L-methionine</name>
        <dbReference type="ChEBI" id="CHEBI:59789"/>
    </ligand>
</feature>
<dbReference type="CDD" id="cd02440">
    <property type="entry name" value="AdoMet_MTases"/>
    <property type="match status" value="1"/>
</dbReference>
<comment type="similarity">
    <text evidence="5">Belongs to the methyltransferase superfamily. UbiG/COQ3 family.</text>
</comment>
<dbReference type="GO" id="GO:0102208">
    <property type="term" value="F:2-polyprenyl-6-hydroxyphenol methylase activity"/>
    <property type="evidence" value="ECO:0007669"/>
    <property type="project" value="UniProtKB-EC"/>
</dbReference>
<dbReference type="Pfam" id="PF08241">
    <property type="entry name" value="Methyltransf_11"/>
    <property type="match status" value="1"/>
</dbReference>
<protein>
    <recommendedName>
        <fullName evidence="5">Ubiquinone biosynthesis O-methyltransferase</fullName>
    </recommendedName>
    <alternativeName>
        <fullName evidence="5">2-polyprenyl-6-hydroxyphenol methylase</fullName>
        <ecNumber evidence="5">2.1.1.222</ecNumber>
    </alternativeName>
    <alternativeName>
        <fullName evidence="5">3-demethylubiquinone 3-O-methyltransferase</fullName>
        <ecNumber evidence="5">2.1.1.64</ecNumber>
    </alternativeName>
</protein>
<comment type="catalytic activity">
    <reaction evidence="5">
        <text>a 3-demethylubiquinol + S-adenosyl-L-methionine = a ubiquinol + S-adenosyl-L-homocysteine + H(+)</text>
        <dbReference type="Rhea" id="RHEA:44380"/>
        <dbReference type="Rhea" id="RHEA-COMP:9566"/>
        <dbReference type="Rhea" id="RHEA-COMP:10914"/>
        <dbReference type="ChEBI" id="CHEBI:15378"/>
        <dbReference type="ChEBI" id="CHEBI:17976"/>
        <dbReference type="ChEBI" id="CHEBI:57856"/>
        <dbReference type="ChEBI" id="CHEBI:59789"/>
        <dbReference type="ChEBI" id="CHEBI:84422"/>
        <dbReference type="EC" id="2.1.1.64"/>
    </reaction>
</comment>
<feature type="domain" description="Methyltransferase type 11" evidence="6">
    <location>
        <begin position="54"/>
        <end position="149"/>
    </location>
</feature>
<dbReference type="HAMAP" id="MF_00472">
    <property type="entry name" value="UbiG"/>
    <property type="match status" value="1"/>
</dbReference>
<reference evidence="7 8" key="1">
    <citation type="journal article" date="2013" name="Antonie Van Leeuwenhoek">
        <title>Echinimonas agarilytica gen. nov., sp. nov., a new gammaproteobacterium isolated from the sea urchin Strongylocentrotus intermedius.</title>
        <authorList>
            <person name="Nedashkovskaya O.I."/>
            <person name="Stenkova A.M."/>
            <person name="Zhukova N.V."/>
            <person name="Van Trappen S."/>
            <person name="Lee J.S."/>
            <person name="Kim S.B."/>
        </authorList>
    </citation>
    <scope>NUCLEOTIDE SEQUENCE [LARGE SCALE GENOMIC DNA]</scope>
    <source>
        <strain evidence="7 8">KMM 6351</strain>
    </source>
</reference>
<dbReference type="PANTHER" id="PTHR43464">
    <property type="entry name" value="METHYLTRANSFERASE"/>
    <property type="match status" value="1"/>
</dbReference>
<dbReference type="InterPro" id="IPR010233">
    <property type="entry name" value="UbiG_MeTrfase"/>
</dbReference>
<keyword evidence="2 5" id="KW-0808">Transferase</keyword>